<reference evidence="1 2" key="1">
    <citation type="submission" date="2019-02" db="EMBL/GenBank/DDBJ databases">
        <title>Deep-cultivation of Planctomycetes and their phenomic and genomic characterization uncovers novel biology.</title>
        <authorList>
            <person name="Wiegand S."/>
            <person name="Jogler M."/>
            <person name="Boedeker C."/>
            <person name="Pinto D."/>
            <person name="Vollmers J."/>
            <person name="Rivas-Marin E."/>
            <person name="Kohn T."/>
            <person name="Peeters S.H."/>
            <person name="Heuer A."/>
            <person name="Rast P."/>
            <person name="Oberbeckmann S."/>
            <person name="Bunk B."/>
            <person name="Jeske O."/>
            <person name="Meyerdierks A."/>
            <person name="Storesund J.E."/>
            <person name="Kallscheuer N."/>
            <person name="Luecker S."/>
            <person name="Lage O.M."/>
            <person name="Pohl T."/>
            <person name="Merkel B.J."/>
            <person name="Hornburger P."/>
            <person name="Mueller R.-W."/>
            <person name="Bruemmer F."/>
            <person name="Labrenz M."/>
            <person name="Spormann A.M."/>
            <person name="Op den Camp H."/>
            <person name="Overmann J."/>
            <person name="Amann R."/>
            <person name="Jetten M.S.M."/>
            <person name="Mascher T."/>
            <person name="Medema M.H."/>
            <person name="Devos D.P."/>
            <person name="Kaster A.-K."/>
            <person name="Ovreas L."/>
            <person name="Rohde M."/>
            <person name="Galperin M.Y."/>
            <person name="Jogler C."/>
        </authorList>
    </citation>
    <scope>NUCLEOTIDE SEQUENCE [LARGE SCALE GENOMIC DNA]</scope>
    <source>
        <strain evidence="1 2">Mal52</strain>
    </source>
</reference>
<dbReference type="AlphaFoldDB" id="A0A517ZX43"/>
<organism evidence="1 2">
    <name type="scientific">Symmachiella dynata</name>
    <dbReference type="NCBI Taxonomy" id="2527995"/>
    <lineage>
        <taxon>Bacteria</taxon>
        <taxon>Pseudomonadati</taxon>
        <taxon>Planctomycetota</taxon>
        <taxon>Planctomycetia</taxon>
        <taxon>Planctomycetales</taxon>
        <taxon>Planctomycetaceae</taxon>
        <taxon>Symmachiella</taxon>
    </lineage>
</organism>
<name>A0A517ZX43_9PLAN</name>
<evidence type="ECO:0000313" key="1">
    <source>
        <dbReference type="EMBL" id="QDU47006.1"/>
    </source>
</evidence>
<dbReference type="KEGG" id="sdyn:Mal52_55340"/>
<evidence type="ECO:0000313" key="2">
    <source>
        <dbReference type="Proteomes" id="UP000319383"/>
    </source>
</evidence>
<accession>A0A517ZX43</accession>
<sequence length="136" mass="15751">MPLPYIPVPEWMSSLDFFSFVAIPVWVTGSMLVRSMCRIQPPPLAIFCVTPDRFRMELVARESGNLTTFECDRKQIVELRKNRFEPGLWIHVRGQKMHSYLQDVDDDTIHSLCRELWTILASNCERVSSGLSCETE</sequence>
<dbReference type="EMBL" id="CP036276">
    <property type="protein sequence ID" value="QDU47006.1"/>
    <property type="molecule type" value="Genomic_DNA"/>
</dbReference>
<proteinExistence type="predicted"/>
<protein>
    <submittedName>
        <fullName evidence="1">Uncharacterized protein</fullName>
    </submittedName>
</protein>
<dbReference type="Proteomes" id="UP000319383">
    <property type="component" value="Chromosome"/>
</dbReference>
<keyword evidence="2" id="KW-1185">Reference proteome</keyword>
<gene>
    <name evidence="1" type="ORF">Mal52_55340</name>
</gene>